<evidence type="ECO:0000256" key="4">
    <source>
        <dbReference type="ARBA" id="ARBA00023239"/>
    </source>
</evidence>
<evidence type="ECO:0000256" key="1">
    <source>
        <dbReference type="ARBA" id="ARBA00001933"/>
    </source>
</evidence>
<dbReference type="RefSeq" id="WP_133955283.1">
    <property type="nucleotide sequence ID" value="NZ_SORI01000001.1"/>
</dbReference>
<dbReference type="AlphaFoldDB" id="A0A4R8MLV0"/>
<dbReference type="GO" id="GO:0006565">
    <property type="term" value="P:L-serine catabolic process"/>
    <property type="evidence" value="ECO:0007669"/>
    <property type="project" value="TreeGrafter"/>
</dbReference>
<name>A0A4R8MLV0_9BACT</name>
<dbReference type="InterPro" id="IPR001926">
    <property type="entry name" value="TrpB-like_PALP"/>
</dbReference>
<evidence type="ECO:0000256" key="2">
    <source>
        <dbReference type="ARBA" id="ARBA00010869"/>
    </source>
</evidence>
<dbReference type="Pfam" id="PF00291">
    <property type="entry name" value="PALP"/>
    <property type="match status" value="1"/>
</dbReference>
<dbReference type="Proteomes" id="UP000295066">
    <property type="component" value="Unassembled WGS sequence"/>
</dbReference>
<dbReference type="InterPro" id="IPR036052">
    <property type="entry name" value="TrpB-like_PALP_sf"/>
</dbReference>
<keyword evidence="7" id="KW-1185">Reference proteome</keyword>
<dbReference type="EMBL" id="SORI01000001">
    <property type="protein sequence ID" value="TDY64975.1"/>
    <property type="molecule type" value="Genomic_DNA"/>
</dbReference>
<evidence type="ECO:0000256" key="3">
    <source>
        <dbReference type="ARBA" id="ARBA00022898"/>
    </source>
</evidence>
<organism evidence="6 7">
    <name type="scientific">Aminivibrio pyruvatiphilus</name>
    <dbReference type="NCBI Taxonomy" id="1005740"/>
    <lineage>
        <taxon>Bacteria</taxon>
        <taxon>Thermotogati</taxon>
        <taxon>Synergistota</taxon>
        <taxon>Synergistia</taxon>
        <taxon>Synergistales</taxon>
        <taxon>Aminobacteriaceae</taxon>
        <taxon>Aminivibrio</taxon>
    </lineage>
</organism>
<reference evidence="6 7" key="1">
    <citation type="submission" date="2019-03" db="EMBL/GenBank/DDBJ databases">
        <title>Genomic Encyclopedia of Type Strains, Phase IV (KMG-IV): sequencing the most valuable type-strain genomes for metagenomic binning, comparative biology and taxonomic classification.</title>
        <authorList>
            <person name="Goeker M."/>
        </authorList>
    </citation>
    <scope>NUCLEOTIDE SEQUENCE [LARGE SCALE GENOMIC DNA]</scope>
    <source>
        <strain evidence="6 7">DSM 25964</strain>
    </source>
</reference>
<keyword evidence="3" id="KW-0663">Pyridoxal phosphate</keyword>
<protein>
    <submittedName>
        <fullName evidence="6">Threonine dehydratase</fullName>
    </submittedName>
</protein>
<evidence type="ECO:0000259" key="5">
    <source>
        <dbReference type="Pfam" id="PF00291"/>
    </source>
</evidence>
<dbReference type="OrthoDB" id="9811476at2"/>
<dbReference type="Gene3D" id="3.40.50.1100">
    <property type="match status" value="2"/>
</dbReference>
<dbReference type="PANTHER" id="PTHR48078:SF6">
    <property type="entry name" value="L-THREONINE DEHYDRATASE CATABOLIC TDCB"/>
    <property type="match status" value="1"/>
</dbReference>
<accession>A0A4R8MLV0</accession>
<evidence type="ECO:0000313" key="6">
    <source>
        <dbReference type="EMBL" id="TDY64975.1"/>
    </source>
</evidence>
<dbReference type="GO" id="GO:0009097">
    <property type="term" value="P:isoleucine biosynthetic process"/>
    <property type="evidence" value="ECO:0007669"/>
    <property type="project" value="TreeGrafter"/>
</dbReference>
<dbReference type="SUPFAM" id="SSF53686">
    <property type="entry name" value="Tryptophan synthase beta subunit-like PLP-dependent enzymes"/>
    <property type="match status" value="1"/>
</dbReference>
<dbReference type="FunFam" id="3.40.50.1100:FF:000007">
    <property type="entry name" value="L-threonine dehydratase catabolic TdcB"/>
    <property type="match status" value="1"/>
</dbReference>
<gene>
    <name evidence="6" type="ORF">C8D99_101121</name>
</gene>
<dbReference type="GO" id="GO:0006567">
    <property type="term" value="P:L-threonine catabolic process"/>
    <property type="evidence" value="ECO:0007669"/>
    <property type="project" value="TreeGrafter"/>
</dbReference>
<dbReference type="InterPro" id="IPR050147">
    <property type="entry name" value="Ser/Thr_Dehydratase"/>
</dbReference>
<comment type="cofactor">
    <cofactor evidence="1">
        <name>pyridoxal 5'-phosphate</name>
        <dbReference type="ChEBI" id="CHEBI:597326"/>
    </cofactor>
</comment>
<evidence type="ECO:0000313" key="7">
    <source>
        <dbReference type="Proteomes" id="UP000295066"/>
    </source>
</evidence>
<dbReference type="GO" id="GO:0030170">
    <property type="term" value="F:pyridoxal phosphate binding"/>
    <property type="evidence" value="ECO:0007669"/>
    <property type="project" value="InterPro"/>
</dbReference>
<dbReference type="CDD" id="cd01562">
    <property type="entry name" value="Thr-dehyd"/>
    <property type="match status" value="1"/>
</dbReference>
<dbReference type="GO" id="GO:0003941">
    <property type="term" value="F:L-serine ammonia-lyase activity"/>
    <property type="evidence" value="ECO:0007669"/>
    <property type="project" value="TreeGrafter"/>
</dbReference>
<comment type="caution">
    <text evidence="6">The sequence shown here is derived from an EMBL/GenBank/DDBJ whole genome shotgun (WGS) entry which is preliminary data.</text>
</comment>
<feature type="domain" description="Tryptophan synthase beta chain-like PALP" evidence="5">
    <location>
        <begin position="20"/>
        <end position="307"/>
    </location>
</feature>
<dbReference type="InterPro" id="IPR000634">
    <property type="entry name" value="Ser/Thr_deHydtase_PyrdxlP-BS"/>
</dbReference>
<proteinExistence type="inferred from homology"/>
<dbReference type="GO" id="GO:0004794">
    <property type="term" value="F:threonine deaminase activity"/>
    <property type="evidence" value="ECO:0007669"/>
    <property type="project" value="TreeGrafter"/>
</dbReference>
<dbReference type="PANTHER" id="PTHR48078">
    <property type="entry name" value="THREONINE DEHYDRATASE, MITOCHONDRIAL-RELATED"/>
    <property type="match status" value="1"/>
</dbReference>
<keyword evidence="4" id="KW-0456">Lyase</keyword>
<sequence length="324" mass="34643">MTRIIGLQDIKTAAGRIAGRVRRTPILRGDKLDALWGAEVYFKPENLQLTGSFKIRGATNKILSLTDEERAKGIIASSSGNHAQGVAYAAKMLGIKATLVLPENAPKSKIEGTKALGAEVVLYGFDSIQRYKKLYEIKAEKGYTLVHSYNDPELIAGQGTSGLEIMEDLPDVDTVVVPLGGGGLLAGVAAAIKEARPSVRVVAVEPAGIQRYAESRKAGKPVEVPMGATLADGLMITMTGEHNYPLIDKYVDEIVPASDEFIYKALMEIVFKSKLLVEPSATVGVAAALEGSFKVRPGEKICFFLSGGNIDPDKLASFIAHETV</sequence>
<dbReference type="PROSITE" id="PS00165">
    <property type="entry name" value="DEHYDRATASE_SER_THR"/>
    <property type="match status" value="1"/>
</dbReference>
<comment type="similarity">
    <text evidence="2">Belongs to the serine/threonine dehydratase family.</text>
</comment>